<comment type="caution">
    <text evidence="1">The sequence shown here is derived from an EMBL/GenBank/DDBJ whole genome shotgun (WGS) entry which is preliminary data.</text>
</comment>
<reference evidence="1" key="1">
    <citation type="submission" date="2021-03" db="EMBL/GenBank/DDBJ databases">
        <authorList>
            <consortium name="DOE Joint Genome Institute"/>
            <person name="Ahrendt S."/>
            <person name="Looney B.P."/>
            <person name="Miyauchi S."/>
            <person name="Morin E."/>
            <person name="Drula E."/>
            <person name="Courty P.E."/>
            <person name="Chicoki N."/>
            <person name="Fauchery L."/>
            <person name="Kohler A."/>
            <person name="Kuo A."/>
            <person name="Labutti K."/>
            <person name="Pangilinan J."/>
            <person name="Lipzen A."/>
            <person name="Riley R."/>
            <person name="Andreopoulos W."/>
            <person name="He G."/>
            <person name="Johnson J."/>
            <person name="Barry K.W."/>
            <person name="Grigoriev I.V."/>
            <person name="Nagy L."/>
            <person name="Hibbett D."/>
            <person name="Henrissat B."/>
            <person name="Matheny P.B."/>
            <person name="Labbe J."/>
            <person name="Martin F."/>
        </authorList>
    </citation>
    <scope>NUCLEOTIDE SEQUENCE</scope>
    <source>
        <strain evidence="1">HHB10654</strain>
    </source>
</reference>
<organism evidence="1 2">
    <name type="scientific">Artomyces pyxidatus</name>
    <dbReference type="NCBI Taxonomy" id="48021"/>
    <lineage>
        <taxon>Eukaryota</taxon>
        <taxon>Fungi</taxon>
        <taxon>Dikarya</taxon>
        <taxon>Basidiomycota</taxon>
        <taxon>Agaricomycotina</taxon>
        <taxon>Agaricomycetes</taxon>
        <taxon>Russulales</taxon>
        <taxon>Auriscalpiaceae</taxon>
        <taxon>Artomyces</taxon>
    </lineage>
</organism>
<evidence type="ECO:0000313" key="2">
    <source>
        <dbReference type="Proteomes" id="UP000814140"/>
    </source>
</evidence>
<name>A0ACB8SKR3_9AGAM</name>
<reference evidence="1" key="2">
    <citation type="journal article" date="2022" name="New Phytol.">
        <title>Evolutionary transition to the ectomycorrhizal habit in the genomes of a hyperdiverse lineage of mushroom-forming fungi.</title>
        <authorList>
            <person name="Looney B."/>
            <person name="Miyauchi S."/>
            <person name="Morin E."/>
            <person name="Drula E."/>
            <person name="Courty P.E."/>
            <person name="Kohler A."/>
            <person name="Kuo A."/>
            <person name="LaButti K."/>
            <person name="Pangilinan J."/>
            <person name="Lipzen A."/>
            <person name="Riley R."/>
            <person name="Andreopoulos W."/>
            <person name="He G."/>
            <person name="Johnson J."/>
            <person name="Nolan M."/>
            <person name="Tritt A."/>
            <person name="Barry K.W."/>
            <person name="Grigoriev I.V."/>
            <person name="Nagy L.G."/>
            <person name="Hibbett D."/>
            <person name="Henrissat B."/>
            <person name="Matheny P.B."/>
            <person name="Labbe J."/>
            <person name="Martin F.M."/>
        </authorList>
    </citation>
    <scope>NUCLEOTIDE SEQUENCE</scope>
    <source>
        <strain evidence="1">HHB10654</strain>
    </source>
</reference>
<evidence type="ECO:0000313" key="1">
    <source>
        <dbReference type="EMBL" id="KAI0056680.1"/>
    </source>
</evidence>
<protein>
    <submittedName>
        <fullName evidence="1">Uncharacterized protein</fullName>
    </submittedName>
</protein>
<dbReference type="Proteomes" id="UP000814140">
    <property type="component" value="Unassembled WGS sequence"/>
</dbReference>
<keyword evidence="2" id="KW-1185">Reference proteome</keyword>
<proteinExistence type="predicted"/>
<sequence>MSALLHSYTALSSSSSRTDVSKALQAIIDAPLTAFDERARRELMTALLDDLNLCKGSSSSSGRLTHFDAAQALLALKSLGKHPAGARVLATTKNLSDLLAFTKAFKDNQDAALEALRCVANTAFLVEAARQTVLEDSVGGGEAAVQILEKSSNPDHLFIASRILFLCTVSSASASAFIISLVETKPASRTMAVIDIIAMRLDSLTSSILGGVKMAREAMTDLLKFTFNILLHYPKLVDCERVTDLGNGDGKVLGEYWSDRLDGIVAPLLRAFNSLPPTFPSPLAPPLSHIIHSLIATPITASLLSIWFPSTPGRRSSSNSNSNPGSPVHASSEAGPSTPKESKQGAFDRAFSRLTVGRRSLSSRPSSPSPSSPHADTVLRALDLLEVSFSHYLPGAVDVDDASVRQIAKDEGDSTLDELLCPLVLLVMKLATADIAARDRVRELLLPANLDRSAPLEGRADLLGRCLRLLASVYHPRLKDSCGELLFIICNQDATALMAQVGYGNVAGYLFNKGIVTGPPGGDGPALTTPSGAQINPITGAVQEPREEVEMTEEEREAEAERLFVLFDRLERSGAMPPSSNPIRRAVAEGRFG</sequence>
<dbReference type="EMBL" id="MU277260">
    <property type="protein sequence ID" value="KAI0056680.1"/>
    <property type="molecule type" value="Genomic_DNA"/>
</dbReference>
<accession>A0ACB8SKR3</accession>
<gene>
    <name evidence="1" type="ORF">BV25DRAFT_1552681</name>
</gene>